<reference evidence="5" key="1">
    <citation type="journal article" date="2009" name="J. Bacteriol.">
        <title>Complete genome sequence of Erythrobacter litoralis HTCC2594.</title>
        <authorList>
            <person name="Oh H.M."/>
            <person name="Giovannoni S.J."/>
            <person name="Ferriera S."/>
            <person name="Johnson J."/>
            <person name="Cho J.C."/>
        </authorList>
    </citation>
    <scope>NUCLEOTIDE SEQUENCE [LARGE SCALE GENOMIC DNA]</scope>
    <source>
        <strain evidence="5">HTCC2594</strain>
    </source>
</reference>
<dbReference type="eggNOG" id="COG2211">
    <property type="taxonomic scope" value="Bacteria"/>
</dbReference>
<dbReference type="STRING" id="314225.ELI_09615"/>
<feature type="transmembrane region" description="Helical" evidence="3">
    <location>
        <begin position="341"/>
        <end position="367"/>
    </location>
</feature>
<dbReference type="AlphaFoldDB" id="Q2N8H6"/>
<dbReference type="GO" id="GO:0008643">
    <property type="term" value="P:carbohydrate transport"/>
    <property type="evidence" value="ECO:0007669"/>
    <property type="project" value="InterPro"/>
</dbReference>
<dbReference type="SUPFAM" id="SSF103473">
    <property type="entry name" value="MFS general substrate transporter"/>
    <property type="match status" value="1"/>
</dbReference>
<name>Q2N8H6_ERYLH</name>
<feature type="transmembrane region" description="Helical" evidence="3">
    <location>
        <begin position="153"/>
        <end position="172"/>
    </location>
</feature>
<feature type="transmembrane region" description="Helical" evidence="3">
    <location>
        <begin position="275"/>
        <end position="294"/>
    </location>
</feature>
<dbReference type="KEGG" id="eli:ELI_09615"/>
<comment type="similarity">
    <text evidence="1">Belongs to the sodium:galactoside symporter (TC 2.A.2) family.</text>
</comment>
<dbReference type="HOGENOM" id="CLU_027408_6_0_5"/>
<feature type="transmembrane region" description="Helical" evidence="3">
    <location>
        <begin position="306"/>
        <end position="329"/>
    </location>
</feature>
<keyword evidence="3" id="KW-1133">Transmembrane helix</keyword>
<dbReference type="InterPro" id="IPR036259">
    <property type="entry name" value="MFS_trans_sf"/>
</dbReference>
<dbReference type="OrthoDB" id="9764596at2"/>
<feature type="transmembrane region" description="Helical" evidence="3">
    <location>
        <begin position="84"/>
        <end position="101"/>
    </location>
</feature>
<dbReference type="RefSeq" id="WP_011414843.1">
    <property type="nucleotide sequence ID" value="NC_007722.1"/>
</dbReference>
<dbReference type="PANTHER" id="PTHR11328">
    <property type="entry name" value="MAJOR FACILITATOR SUPERFAMILY DOMAIN-CONTAINING PROTEIN"/>
    <property type="match status" value="1"/>
</dbReference>
<feature type="compositionally biased region" description="Basic and acidic residues" evidence="2">
    <location>
        <begin position="468"/>
        <end position="490"/>
    </location>
</feature>
<keyword evidence="3" id="KW-0812">Transmembrane</keyword>
<dbReference type="Pfam" id="PF13347">
    <property type="entry name" value="MFS_2"/>
    <property type="match status" value="1"/>
</dbReference>
<gene>
    <name evidence="4" type="ordered locus">ELI_09615</name>
</gene>
<sequence length="490" mass="52679">MGYIKGPLPQRIKLINGSGAVAFGVKDLGFSFFLLPYYNLVLGVEAWLVGAALATALIIDAFVDPLIGHLSDRTYTKWGRRLPWLYIAPIPLAFMWTLLWSPPFTGVPSFGEIVALAVGVRLLLSACEVPSVSLVPELTDDYDERTTLFRYRFLSGWLGGMLMMVLAFTIFLPTPEAQLEAGGYAAMGMFGAGLMAISVIGSAAGQHSIVARRPPHKPTSFSISGAFGEIGDAFKEKAFLIFAAGGLAAYVGQGMNFSITQYVNNYVWKFDDLAFQLYPGVLAISVFAMFAIVGPLHRRFGKPASAAGGAIVAMIFYFVPYALLLLGVWPETGTAVSTYSMLTMLVVSNTASVVAVISATSMVAEIVEAYEERTGKRAEGTFYSGNWLVQKCATGVGILSTSLIVQTLGIEQGTPQDAVSQGVVTELSLIYLIVGTLLALVAAFWLARFPITREQHEARLAMRAASGDGRHDDPIEEAVRADPDGHSITP</sequence>
<dbReference type="PANTHER" id="PTHR11328:SF24">
    <property type="entry name" value="MAJOR FACILITATOR SUPERFAMILY (MFS) PROFILE DOMAIN-CONTAINING PROTEIN"/>
    <property type="match status" value="1"/>
</dbReference>
<accession>Q2N8H6</accession>
<feature type="transmembrane region" description="Helical" evidence="3">
    <location>
        <begin position="44"/>
        <end position="63"/>
    </location>
</feature>
<keyword evidence="4" id="KW-0762">Sugar transport</keyword>
<feature type="region of interest" description="Disordered" evidence="2">
    <location>
        <begin position="463"/>
        <end position="490"/>
    </location>
</feature>
<keyword evidence="5" id="KW-1185">Reference proteome</keyword>
<dbReference type="GO" id="GO:0005886">
    <property type="term" value="C:plasma membrane"/>
    <property type="evidence" value="ECO:0007669"/>
    <property type="project" value="TreeGrafter"/>
</dbReference>
<evidence type="ECO:0000313" key="4">
    <source>
        <dbReference type="EMBL" id="ABC64015.1"/>
    </source>
</evidence>
<dbReference type="Proteomes" id="UP000008808">
    <property type="component" value="Chromosome"/>
</dbReference>
<evidence type="ECO:0000256" key="2">
    <source>
        <dbReference type="SAM" id="MobiDB-lite"/>
    </source>
</evidence>
<dbReference type="EMBL" id="CP000157">
    <property type="protein sequence ID" value="ABC64015.1"/>
    <property type="molecule type" value="Genomic_DNA"/>
</dbReference>
<evidence type="ECO:0000256" key="1">
    <source>
        <dbReference type="ARBA" id="ARBA00009617"/>
    </source>
</evidence>
<keyword evidence="4" id="KW-0813">Transport</keyword>
<feature type="transmembrane region" description="Helical" evidence="3">
    <location>
        <begin position="113"/>
        <end position="132"/>
    </location>
</feature>
<dbReference type="GO" id="GO:0015293">
    <property type="term" value="F:symporter activity"/>
    <property type="evidence" value="ECO:0007669"/>
    <property type="project" value="InterPro"/>
</dbReference>
<evidence type="ECO:0000256" key="3">
    <source>
        <dbReference type="SAM" id="Phobius"/>
    </source>
</evidence>
<protein>
    <submittedName>
        <fullName evidence="4">Sugar transporter</fullName>
    </submittedName>
</protein>
<keyword evidence="3" id="KW-0472">Membrane</keyword>
<evidence type="ECO:0000313" key="5">
    <source>
        <dbReference type="Proteomes" id="UP000008808"/>
    </source>
</evidence>
<proteinExistence type="inferred from homology"/>
<organism evidence="4 5">
    <name type="scientific">Erythrobacter litoralis (strain HTCC2594)</name>
    <dbReference type="NCBI Taxonomy" id="314225"/>
    <lineage>
        <taxon>Bacteria</taxon>
        <taxon>Pseudomonadati</taxon>
        <taxon>Pseudomonadota</taxon>
        <taxon>Alphaproteobacteria</taxon>
        <taxon>Sphingomonadales</taxon>
        <taxon>Erythrobacteraceae</taxon>
        <taxon>Erythrobacter/Porphyrobacter group</taxon>
        <taxon>Erythrobacter</taxon>
    </lineage>
</organism>
<dbReference type="Gene3D" id="1.20.1250.20">
    <property type="entry name" value="MFS general substrate transporter like domains"/>
    <property type="match status" value="1"/>
</dbReference>
<feature type="transmembrane region" description="Helical" evidence="3">
    <location>
        <begin position="184"/>
        <end position="204"/>
    </location>
</feature>
<feature type="transmembrane region" description="Helical" evidence="3">
    <location>
        <begin position="388"/>
        <end position="409"/>
    </location>
</feature>
<feature type="transmembrane region" description="Helical" evidence="3">
    <location>
        <begin position="238"/>
        <end position="255"/>
    </location>
</feature>
<feature type="transmembrane region" description="Helical" evidence="3">
    <location>
        <begin position="20"/>
        <end position="38"/>
    </location>
</feature>
<feature type="transmembrane region" description="Helical" evidence="3">
    <location>
        <begin position="429"/>
        <end position="447"/>
    </location>
</feature>
<dbReference type="InterPro" id="IPR039672">
    <property type="entry name" value="MFS_2"/>
</dbReference>